<protein>
    <recommendedName>
        <fullName evidence="2">Calcineurin-like phosphoesterase domain-containing protein</fullName>
    </recommendedName>
</protein>
<feature type="transmembrane region" description="Helical" evidence="1">
    <location>
        <begin position="34"/>
        <end position="56"/>
    </location>
</feature>
<feature type="domain" description="Calcineurin-like phosphoesterase" evidence="2">
    <location>
        <begin position="173"/>
        <end position="341"/>
    </location>
</feature>
<feature type="transmembrane region" description="Helical" evidence="1">
    <location>
        <begin position="68"/>
        <end position="92"/>
    </location>
</feature>
<dbReference type="EMBL" id="QEWR01000002">
    <property type="protein sequence ID" value="PWD84471.1"/>
    <property type="molecule type" value="Genomic_DNA"/>
</dbReference>
<keyword evidence="4" id="KW-1185">Reference proteome</keyword>
<proteinExistence type="predicted"/>
<dbReference type="InterPro" id="IPR004843">
    <property type="entry name" value="Calcineurin-like_PHP"/>
</dbReference>
<gene>
    <name evidence="3" type="ORF">DC082_02705</name>
</gene>
<dbReference type="InterPro" id="IPR051158">
    <property type="entry name" value="Metallophosphoesterase_sf"/>
</dbReference>
<dbReference type="GO" id="GO:0016787">
    <property type="term" value="F:hydrolase activity"/>
    <property type="evidence" value="ECO:0007669"/>
    <property type="project" value="InterPro"/>
</dbReference>
<keyword evidence="1" id="KW-0472">Membrane</keyword>
<feature type="transmembrane region" description="Helical" evidence="1">
    <location>
        <begin position="6"/>
        <end position="22"/>
    </location>
</feature>
<reference evidence="3 4" key="1">
    <citation type="journal article" date="2018" name="Genome Announc.">
        <title>Ignatzschineria cameli sp. nov., isolated from necrotic foot tissue of dromedaries (Camelus dromedarius) and associated maggots (Wohlfahrtia species) in Dubai.</title>
        <authorList>
            <person name="Tsang C.C."/>
            <person name="Tang J.Y."/>
            <person name="Fong J.Y."/>
            <person name="Kinne J."/>
            <person name="Lee H.H."/>
            <person name="Joseph M."/>
            <person name="Jose S."/>
            <person name="Schuster R.K."/>
            <person name="Tang Y."/>
            <person name="Sivakumar S."/>
            <person name="Chen J.H."/>
            <person name="Teng J.L."/>
            <person name="Lau S.K."/>
            <person name="Wernery U."/>
            <person name="Woo P.C."/>
        </authorList>
    </citation>
    <scope>NUCLEOTIDE SEQUENCE [LARGE SCALE GENOMIC DNA]</scope>
    <source>
        <strain evidence="3 4">KCTC 22643</strain>
    </source>
</reference>
<evidence type="ECO:0000313" key="4">
    <source>
        <dbReference type="Proteomes" id="UP000244948"/>
    </source>
</evidence>
<keyword evidence="1" id="KW-1133">Transmembrane helix</keyword>
<comment type="caution">
    <text evidence="3">The sequence shown here is derived from an EMBL/GenBank/DDBJ whole genome shotgun (WGS) entry which is preliminary data.</text>
</comment>
<sequence>MLFVVVMALYLSIQNYILWRYYQMLPQYRIVRIFGAIGALLLTISMPLVMLLGRLLPGEIVRPLYLVGATWMVGLIYFLIPPLLLDLFRLINRFTQWISPKRIDAFRLANGKLFLSLALFYLLFFSIGHWVYEEKARREYFFDLADLQLIDEKACLLPADRVDKGSQSGETSFKVVMVSDLHLGHTIQGAELKRWVEMLNAEEADYLLIAGDLIDNDLRPLYAGKMEQILAELSVSKGIYAVLGNHEYIAGVEQSIPFFAKSGITLLRDEVVLLPEGLILMGRDDKMNRERATLSSLLDVVDEIDSTAPLIILDHQPGDIAGTLASRRGKGSFLQLSGHTHDGQVWPYMYATDYLHQISSGLTSFGEDHFLISSGLGVWGGKFRIGTRSEYVVINFCSVAGENRVSDE</sequence>
<dbReference type="Proteomes" id="UP000244948">
    <property type="component" value="Unassembled WGS sequence"/>
</dbReference>
<accession>A0A2U2AMN5</accession>
<feature type="transmembrane region" description="Helical" evidence="1">
    <location>
        <begin position="113"/>
        <end position="132"/>
    </location>
</feature>
<organism evidence="3 4">
    <name type="scientific">Ignatzschineria indica</name>
    <dbReference type="NCBI Taxonomy" id="472583"/>
    <lineage>
        <taxon>Bacteria</taxon>
        <taxon>Pseudomonadati</taxon>
        <taxon>Pseudomonadota</taxon>
        <taxon>Gammaproteobacteria</taxon>
        <taxon>Cardiobacteriales</taxon>
        <taxon>Ignatzschineriaceae</taxon>
        <taxon>Ignatzschineria</taxon>
    </lineage>
</organism>
<dbReference type="Pfam" id="PF00149">
    <property type="entry name" value="Metallophos"/>
    <property type="match status" value="1"/>
</dbReference>
<dbReference type="RefSeq" id="WP_109235647.1">
    <property type="nucleotide sequence ID" value="NZ_BMXZ01000001.1"/>
</dbReference>
<dbReference type="PANTHER" id="PTHR31302">
    <property type="entry name" value="TRANSMEMBRANE PROTEIN WITH METALLOPHOSPHOESTERASE DOMAIN-RELATED"/>
    <property type="match status" value="1"/>
</dbReference>
<dbReference type="SUPFAM" id="SSF56300">
    <property type="entry name" value="Metallo-dependent phosphatases"/>
    <property type="match status" value="1"/>
</dbReference>
<dbReference type="PANTHER" id="PTHR31302:SF0">
    <property type="entry name" value="TRANSMEMBRANE PROTEIN WITH METALLOPHOSPHOESTERASE DOMAIN"/>
    <property type="match status" value="1"/>
</dbReference>
<dbReference type="Gene3D" id="3.60.21.10">
    <property type="match status" value="1"/>
</dbReference>
<evidence type="ECO:0000259" key="2">
    <source>
        <dbReference type="Pfam" id="PF00149"/>
    </source>
</evidence>
<evidence type="ECO:0000256" key="1">
    <source>
        <dbReference type="SAM" id="Phobius"/>
    </source>
</evidence>
<name>A0A2U2AMN5_9GAMM</name>
<evidence type="ECO:0000313" key="3">
    <source>
        <dbReference type="EMBL" id="PWD84471.1"/>
    </source>
</evidence>
<dbReference type="InterPro" id="IPR029052">
    <property type="entry name" value="Metallo-depent_PP-like"/>
</dbReference>
<dbReference type="AlphaFoldDB" id="A0A2U2AMN5"/>
<keyword evidence="1" id="KW-0812">Transmembrane</keyword>